<proteinExistence type="predicted"/>
<accession>A0A6N7W4U1</accession>
<organism evidence="2 3">
    <name type="scientific">Eisenbergiella porci</name>
    <dbReference type="NCBI Taxonomy" id="2652274"/>
    <lineage>
        <taxon>Bacteria</taxon>
        <taxon>Bacillati</taxon>
        <taxon>Bacillota</taxon>
        <taxon>Clostridia</taxon>
        <taxon>Lachnospirales</taxon>
        <taxon>Lachnospiraceae</taxon>
        <taxon>Eisenbergiella</taxon>
    </lineage>
</organism>
<dbReference type="Pfam" id="PF00881">
    <property type="entry name" value="Nitroreductase"/>
    <property type="match status" value="1"/>
</dbReference>
<gene>
    <name evidence="2" type="ORF">FYJ45_18830</name>
</gene>
<protein>
    <recommendedName>
        <fullName evidence="1">Nitroreductase domain-containing protein</fullName>
    </recommendedName>
</protein>
<dbReference type="SUPFAM" id="SSF55469">
    <property type="entry name" value="FMN-dependent nitroreductase-like"/>
    <property type="match status" value="1"/>
</dbReference>
<name>A0A6N7W4U1_9FIRM</name>
<dbReference type="Gene3D" id="3.40.109.10">
    <property type="entry name" value="NADH Oxidase"/>
    <property type="match status" value="1"/>
</dbReference>
<dbReference type="GO" id="GO:0016491">
    <property type="term" value="F:oxidoreductase activity"/>
    <property type="evidence" value="ECO:0007669"/>
    <property type="project" value="InterPro"/>
</dbReference>
<evidence type="ECO:0000259" key="1">
    <source>
        <dbReference type="Pfam" id="PF00881"/>
    </source>
</evidence>
<dbReference type="Proteomes" id="UP000436047">
    <property type="component" value="Unassembled WGS sequence"/>
</dbReference>
<reference evidence="2 3" key="1">
    <citation type="submission" date="2019-08" db="EMBL/GenBank/DDBJ databases">
        <title>In-depth cultivation of the pig gut microbiome towards novel bacterial diversity and tailored functional studies.</title>
        <authorList>
            <person name="Wylensek D."/>
            <person name="Hitch T.C.A."/>
            <person name="Clavel T."/>
        </authorList>
    </citation>
    <scope>NUCLEOTIDE SEQUENCE [LARGE SCALE GENOMIC DNA]</scope>
    <source>
        <strain evidence="2 3">WCA-389-WT-23B</strain>
    </source>
</reference>
<comment type="caution">
    <text evidence="2">The sequence shown here is derived from an EMBL/GenBank/DDBJ whole genome shotgun (WGS) entry which is preliminary data.</text>
</comment>
<dbReference type="InterPro" id="IPR029479">
    <property type="entry name" value="Nitroreductase"/>
</dbReference>
<keyword evidence="3" id="KW-1185">Reference proteome</keyword>
<dbReference type="AlphaFoldDB" id="A0A6N7W4U1"/>
<dbReference type="InterPro" id="IPR000415">
    <property type="entry name" value="Nitroreductase-like"/>
</dbReference>
<evidence type="ECO:0000313" key="3">
    <source>
        <dbReference type="Proteomes" id="UP000436047"/>
    </source>
</evidence>
<feature type="domain" description="Nitroreductase" evidence="1">
    <location>
        <begin position="6"/>
        <end position="40"/>
    </location>
</feature>
<evidence type="ECO:0000313" key="2">
    <source>
        <dbReference type="EMBL" id="MSS90256.1"/>
    </source>
</evidence>
<sequence>MDAVIKRRSIRKYKEEEIPVHMVEEVLRAGLLAPSSKKCGNVPYYRKCGNYRIRMALCGGLQRLGLV</sequence>
<dbReference type="EMBL" id="VUMI01000034">
    <property type="protein sequence ID" value="MSS90256.1"/>
    <property type="molecule type" value="Genomic_DNA"/>
</dbReference>